<keyword evidence="1" id="KW-0812">Transmembrane</keyword>
<organism evidence="2 3">
    <name type="scientific">Anaerostipes hadrus</name>
    <dbReference type="NCBI Taxonomy" id="649756"/>
    <lineage>
        <taxon>Bacteria</taxon>
        <taxon>Bacillati</taxon>
        <taxon>Bacillota</taxon>
        <taxon>Clostridia</taxon>
        <taxon>Lachnospirales</taxon>
        <taxon>Lachnospiraceae</taxon>
        <taxon>Anaerostipes</taxon>
    </lineage>
</organism>
<keyword evidence="1" id="KW-1133">Transmembrane helix</keyword>
<gene>
    <name evidence="2" type="ORF">ERS852520_01636</name>
</gene>
<keyword evidence="1" id="KW-0472">Membrane</keyword>
<evidence type="ECO:0000313" key="3">
    <source>
        <dbReference type="Proteomes" id="UP000095564"/>
    </source>
</evidence>
<dbReference type="OrthoDB" id="1861775at2"/>
<reference evidence="2 3" key="1">
    <citation type="submission" date="2015-09" db="EMBL/GenBank/DDBJ databases">
        <authorList>
            <consortium name="Pathogen Informatics"/>
        </authorList>
    </citation>
    <scope>NUCLEOTIDE SEQUENCE [LARGE SCALE GENOMIC DNA]</scope>
    <source>
        <strain evidence="2 3">2789STDY5834908</strain>
    </source>
</reference>
<evidence type="ECO:0000313" key="2">
    <source>
        <dbReference type="EMBL" id="CUP55695.1"/>
    </source>
</evidence>
<dbReference type="RefSeq" id="WP_005334773.1">
    <property type="nucleotide sequence ID" value="NZ_CP143954.1"/>
</dbReference>
<dbReference type="Proteomes" id="UP000095564">
    <property type="component" value="Unassembled WGS sequence"/>
</dbReference>
<sequence length="65" mass="7365">MKILLAVVGGLLLLIFPFIVMKKAKVTKEENTDEARKKFNVFLICMIPVPLIGFIFLLIGLRSFL</sequence>
<dbReference type="GeneID" id="96230179"/>
<name>A0A174PBC1_ANAHA</name>
<feature type="transmembrane region" description="Helical" evidence="1">
    <location>
        <begin position="40"/>
        <end position="61"/>
    </location>
</feature>
<protein>
    <submittedName>
        <fullName evidence="2">Uncharacterized protein</fullName>
    </submittedName>
</protein>
<accession>A0A174PBC1</accession>
<evidence type="ECO:0000256" key="1">
    <source>
        <dbReference type="SAM" id="Phobius"/>
    </source>
</evidence>
<dbReference type="AlphaFoldDB" id="A0A174PBC1"/>
<proteinExistence type="predicted"/>
<dbReference type="EMBL" id="CZAU01000014">
    <property type="protein sequence ID" value="CUP55695.1"/>
    <property type="molecule type" value="Genomic_DNA"/>
</dbReference>